<keyword evidence="2" id="KW-1185">Reference proteome</keyword>
<accession>A0ACC1MZ16</accession>
<sequence>MPEKNEMPTLPAPQDTAPRRPPPIDPNRLPEFEVIFRQNDPDDPKNWPTWYRIWAIVTVSFSAWVVVLFSTSYTGALRGLMDEFKVTKTYATMGMTTYLLGLAVGSLIVAPMSELFGRRIVYLVGLAIWAVFIIPCGVAGCLTTILANRFVGALFGAALISNGPGTVVDVSKPEYLAMGMSLFSLGPFNGPVLGPLIGGFVYEYRGWRWTNWIVLVLAGLAFSMMMTVKETPAMTVGGVSTTEAILRGGSLPPT</sequence>
<gene>
    <name evidence="1" type="ORF">NQ176_g7363</name>
</gene>
<dbReference type="Proteomes" id="UP001143910">
    <property type="component" value="Unassembled WGS sequence"/>
</dbReference>
<organism evidence="1 2">
    <name type="scientific">Zarea fungicola</name>
    <dbReference type="NCBI Taxonomy" id="93591"/>
    <lineage>
        <taxon>Eukaryota</taxon>
        <taxon>Fungi</taxon>
        <taxon>Dikarya</taxon>
        <taxon>Ascomycota</taxon>
        <taxon>Pezizomycotina</taxon>
        <taxon>Sordariomycetes</taxon>
        <taxon>Hypocreomycetidae</taxon>
        <taxon>Hypocreales</taxon>
        <taxon>Cordycipitaceae</taxon>
        <taxon>Zarea</taxon>
    </lineage>
</organism>
<evidence type="ECO:0000313" key="1">
    <source>
        <dbReference type="EMBL" id="KAJ2972074.1"/>
    </source>
</evidence>
<protein>
    <submittedName>
        <fullName evidence="1">Uncharacterized protein</fullName>
    </submittedName>
</protein>
<dbReference type="EMBL" id="JANJQO010001220">
    <property type="protein sequence ID" value="KAJ2972074.1"/>
    <property type="molecule type" value="Genomic_DNA"/>
</dbReference>
<evidence type="ECO:0000313" key="2">
    <source>
        <dbReference type="Proteomes" id="UP001143910"/>
    </source>
</evidence>
<name>A0ACC1MZ16_9HYPO</name>
<proteinExistence type="predicted"/>
<comment type="caution">
    <text evidence="1">The sequence shown here is derived from an EMBL/GenBank/DDBJ whole genome shotgun (WGS) entry which is preliminary data.</text>
</comment>
<reference evidence="1" key="1">
    <citation type="submission" date="2022-08" db="EMBL/GenBank/DDBJ databases">
        <title>Genome Sequence of Lecanicillium fungicola.</title>
        <authorList>
            <person name="Buettner E."/>
        </authorList>
    </citation>
    <scope>NUCLEOTIDE SEQUENCE</scope>
    <source>
        <strain evidence="1">Babe33</strain>
    </source>
</reference>